<protein>
    <submittedName>
        <fullName evidence="1">Uncharacterized protein</fullName>
    </submittedName>
</protein>
<dbReference type="OrthoDB" id="10599002at2759"/>
<reference evidence="1 2" key="1">
    <citation type="journal article" date="2019" name="Genome Biol. Evol.">
        <title>Insights into the evolution of the New World diploid cottons (Gossypium, subgenus Houzingenia) based on genome sequencing.</title>
        <authorList>
            <person name="Grover C.E."/>
            <person name="Arick M.A. 2nd"/>
            <person name="Thrash A."/>
            <person name="Conover J.L."/>
            <person name="Sanders W.S."/>
            <person name="Peterson D.G."/>
            <person name="Frelichowski J.E."/>
            <person name="Scheffler J.A."/>
            <person name="Scheffler B.E."/>
            <person name="Wendel J.F."/>
        </authorList>
    </citation>
    <scope>NUCLEOTIDE SEQUENCE [LARGE SCALE GENOMIC DNA]</scope>
    <source>
        <strain evidence="1">1</strain>
        <tissue evidence="1">Leaf</tissue>
    </source>
</reference>
<evidence type="ECO:0000313" key="1">
    <source>
        <dbReference type="EMBL" id="MBA0849912.1"/>
    </source>
</evidence>
<comment type="caution">
    <text evidence="1">The sequence shown here is derived from an EMBL/GenBank/DDBJ whole genome shotgun (WGS) entry which is preliminary data.</text>
</comment>
<gene>
    <name evidence="1" type="ORF">Goshw_022582</name>
</gene>
<feature type="non-terminal residue" evidence="1">
    <location>
        <position position="1"/>
    </location>
</feature>
<evidence type="ECO:0000313" key="2">
    <source>
        <dbReference type="Proteomes" id="UP000593576"/>
    </source>
</evidence>
<dbReference type="AlphaFoldDB" id="A0A7J9KTT0"/>
<accession>A0A7J9KTT0</accession>
<dbReference type="Proteomes" id="UP000593576">
    <property type="component" value="Unassembled WGS sequence"/>
</dbReference>
<organism evidence="1 2">
    <name type="scientific">Gossypium schwendimanii</name>
    <name type="common">Cotton</name>
    <dbReference type="NCBI Taxonomy" id="34291"/>
    <lineage>
        <taxon>Eukaryota</taxon>
        <taxon>Viridiplantae</taxon>
        <taxon>Streptophyta</taxon>
        <taxon>Embryophyta</taxon>
        <taxon>Tracheophyta</taxon>
        <taxon>Spermatophyta</taxon>
        <taxon>Magnoliopsida</taxon>
        <taxon>eudicotyledons</taxon>
        <taxon>Gunneridae</taxon>
        <taxon>Pentapetalae</taxon>
        <taxon>rosids</taxon>
        <taxon>malvids</taxon>
        <taxon>Malvales</taxon>
        <taxon>Malvaceae</taxon>
        <taxon>Malvoideae</taxon>
        <taxon>Gossypium</taxon>
    </lineage>
</organism>
<keyword evidence="2" id="KW-1185">Reference proteome</keyword>
<name>A0A7J9KTT0_GOSSC</name>
<sequence length="115" mass="12924">STGDYSVRSGYILLLRGFRGEGDRYSGLETILHVCRDCPVVQEELDSLWFPREDIVTVGLSLWKTLVDPWARVNFDAGFARDLGFYWVEIEGDSEVLLSKLQSVATGRSTVSAYV</sequence>
<proteinExistence type="predicted"/>
<dbReference type="EMBL" id="JABFAF010000002">
    <property type="protein sequence ID" value="MBA0849912.1"/>
    <property type="molecule type" value="Genomic_DNA"/>
</dbReference>